<evidence type="ECO:0000313" key="2">
    <source>
        <dbReference type="EMBL" id="AXA33729.1"/>
    </source>
</evidence>
<dbReference type="AlphaFoldDB" id="A0A2Z4XY66"/>
<name>A0A2Z4XY66_9GAMM</name>
<evidence type="ECO:0000256" key="1">
    <source>
        <dbReference type="SAM" id="Phobius"/>
    </source>
</evidence>
<dbReference type="EMBL" id="CP043424">
    <property type="protein sequence ID" value="QIW11963.1"/>
    <property type="molecule type" value="Genomic_DNA"/>
</dbReference>
<keyword evidence="5" id="KW-1185">Reference proteome</keyword>
<evidence type="ECO:0000313" key="3">
    <source>
        <dbReference type="EMBL" id="QIW11963.1"/>
    </source>
</evidence>
<feature type="transmembrane region" description="Helical" evidence="1">
    <location>
        <begin position="131"/>
        <end position="151"/>
    </location>
</feature>
<dbReference type="Pfam" id="PF11188">
    <property type="entry name" value="DUF2975"/>
    <property type="match status" value="1"/>
</dbReference>
<evidence type="ECO:0000313" key="5">
    <source>
        <dbReference type="Proteomes" id="UP000681131"/>
    </source>
</evidence>
<dbReference type="Proteomes" id="UP000681131">
    <property type="component" value="Chromosome"/>
</dbReference>
<reference evidence="2 4" key="1">
    <citation type="submission" date="2017-06" db="EMBL/GenBank/DDBJ databases">
        <title>Complete genome of Francisella adeliensis.</title>
        <authorList>
            <person name="Vallesi A."/>
            <person name="Sjodin A."/>
        </authorList>
    </citation>
    <scope>NUCLEOTIDE SEQUENCE [LARGE SCALE GENOMIC DNA]</scope>
    <source>
        <strain evidence="2 4">FDC440</strain>
    </source>
</reference>
<feature type="transmembrane region" description="Helical" evidence="1">
    <location>
        <begin position="87"/>
        <end position="111"/>
    </location>
</feature>
<dbReference type="Proteomes" id="UP000251120">
    <property type="component" value="Chromosome"/>
</dbReference>
<sequence length="203" mass="22815">MIFLLISDNFMYNISVDLTTKGSFMKKIKSMSKKYRVIFQLMLVLVIVVTPIFWLTVDTKIDIFSSIGMSSIYSPYINSPMLMSTRIFAIIVSLIPISIVSYALIALIRLFKFYEQGNIFSVETVNQYKKLGKALIFWFFGIMIYDALISLVLTMNNPVGHRVISITIGGIDILAIIAGSVVLIISSVMQQAQEIADENSLTI</sequence>
<feature type="transmembrane region" description="Helical" evidence="1">
    <location>
        <begin position="163"/>
        <end position="185"/>
    </location>
</feature>
<keyword evidence="1" id="KW-0472">Membrane</keyword>
<reference evidence="3 5" key="2">
    <citation type="submission" date="2019-08" db="EMBL/GenBank/DDBJ databases">
        <title>Complete genome sequences of Francisella adeliensis (FSC1325 and FSC1326).</title>
        <authorList>
            <person name="Ohrman C."/>
            <person name="Uneklint I."/>
            <person name="Vallesi A."/>
            <person name="Karlsson L."/>
            <person name="Sjodin A."/>
        </authorList>
    </citation>
    <scope>NUCLEOTIDE SEQUENCE [LARGE SCALE GENOMIC DNA]</scope>
    <source>
        <strain evidence="3 5">FSC1325</strain>
    </source>
</reference>
<feature type="transmembrane region" description="Helical" evidence="1">
    <location>
        <begin position="35"/>
        <end position="55"/>
    </location>
</feature>
<accession>A0A2Z4XY66</accession>
<protein>
    <submittedName>
        <fullName evidence="3">DUF2975 domain-containing protein</fullName>
    </submittedName>
</protein>
<dbReference type="InterPro" id="IPR021354">
    <property type="entry name" value="DUF2975"/>
</dbReference>
<proteinExistence type="predicted"/>
<dbReference type="KEGG" id="fad:CDH04_04570"/>
<gene>
    <name evidence="2" type="ORF">CDH04_04570</name>
    <name evidence="3" type="ORF">FZC43_04575</name>
</gene>
<dbReference type="EMBL" id="CP021781">
    <property type="protein sequence ID" value="AXA33729.1"/>
    <property type="molecule type" value="Genomic_DNA"/>
</dbReference>
<keyword evidence="1" id="KW-0812">Transmembrane</keyword>
<evidence type="ECO:0000313" key="4">
    <source>
        <dbReference type="Proteomes" id="UP000251120"/>
    </source>
</evidence>
<organism evidence="2 4">
    <name type="scientific">Francisella adeliensis</name>
    <dbReference type="NCBI Taxonomy" id="2007306"/>
    <lineage>
        <taxon>Bacteria</taxon>
        <taxon>Pseudomonadati</taxon>
        <taxon>Pseudomonadota</taxon>
        <taxon>Gammaproteobacteria</taxon>
        <taxon>Thiotrichales</taxon>
        <taxon>Francisellaceae</taxon>
        <taxon>Francisella</taxon>
    </lineage>
</organism>
<keyword evidence="1" id="KW-1133">Transmembrane helix</keyword>
<dbReference type="OrthoDB" id="8479187at2"/>